<evidence type="ECO:0000313" key="2">
    <source>
        <dbReference type="EMBL" id="PKU50894.1"/>
    </source>
</evidence>
<organism evidence="2 3">
    <name type="scientific">Lysinibacillus fusiformis</name>
    <dbReference type="NCBI Taxonomy" id="28031"/>
    <lineage>
        <taxon>Bacteria</taxon>
        <taxon>Bacillati</taxon>
        <taxon>Bacillota</taxon>
        <taxon>Bacilli</taxon>
        <taxon>Bacillales</taxon>
        <taxon>Bacillaceae</taxon>
        <taxon>Lysinibacillus</taxon>
    </lineage>
</organism>
<gene>
    <name evidence="2" type="ORF">CRI88_14520</name>
</gene>
<name>A0A2I0UXU6_9BACI</name>
<comment type="caution">
    <text evidence="2">The sequence shown here is derived from an EMBL/GenBank/DDBJ whole genome shotgun (WGS) entry which is preliminary data.</text>
</comment>
<dbReference type="Proteomes" id="UP000234956">
    <property type="component" value="Unassembled WGS sequence"/>
</dbReference>
<dbReference type="RefSeq" id="WP_089932368.1">
    <property type="nucleotide sequence ID" value="NZ_JAZBNI010000011.1"/>
</dbReference>
<dbReference type="AlphaFoldDB" id="A0A2I0UXU6"/>
<keyword evidence="1" id="KW-0472">Membrane</keyword>
<feature type="transmembrane region" description="Helical" evidence="1">
    <location>
        <begin position="6"/>
        <end position="25"/>
    </location>
</feature>
<sequence length="75" mass="8549">MFTKIIWWAINIVWLLIFSALAVFIGVRNVDAAGMVQTPAIKMVSFIILGIVFLVVMLIQLIFLYFIRKTTTKVS</sequence>
<dbReference type="InterPro" id="IPR025037">
    <property type="entry name" value="DUF3923"/>
</dbReference>
<evidence type="ECO:0000313" key="3">
    <source>
        <dbReference type="Proteomes" id="UP000234956"/>
    </source>
</evidence>
<reference evidence="2 3" key="1">
    <citation type="submission" date="2017-10" db="EMBL/GenBank/DDBJ databases">
        <title>Draft genome of Lysinibacillus fusiformis strain Juneja, a laboratory-derived pathogen of Drosophila melanogaster.</title>
        <authorList>
            <person name="Smith B.R."/>
            <person name="Unckless R.L."/>
        </authorList>
    </citation>
    <scope>NUCLEOTIDE SEQUENCE [LARGE SCALE GENOMIC DNA]</scope>
    <source>
        <strain evidence="2 3">Juneja</strain>
    </source>
</reference>
<dbReference type="EMBL" id="PDFK01000004">
    <property type="protein sequence ID" value="PKU50894.1"/>
    <property type="molecule type" value="Genomic_DNA"/>
</dbReference>
<feature type="transmembrane region" description="Helical" evidence="1">
    <location>
        <begin position="46"/>
        <end position="67"/>
    </location>
</feature>
<protein>
    <submittedName>
        <fullName evidence="2">DUF3923 domain-containing protein</fullName>
    </submittedName>
</protein>
<keyword evidence="1" id="KW-1133">Transmembrane helix</keyword>
<proteinExistence type="predicted"/>
<keyword evidence="1" id="KW-0812">Transmembrane</keyword>
<dbReference type="Pfam" id="PF13061">
    <property type="entry name" value="DUF3923"/>
    <property type="match status" value="1"/>
</dbReference>
<evidence type="ECO:0000256" key="1">
    <source>
        <dbReference type="SAM" id="Phobius"/>
    </source>
</evidence>
<accession>A0A2I0UXU6</accession>